<keyword evidence="1" id="KW-0472">Membrane</keyword>
<proteinExistence type="predicted"/>
<reference evidence="3 4" key="1">
    <citation type="submission" date="2020-08" db="EMBL/GenBank/DDBJ databases">
        <title>Functional genomics of gut bacteria from endangered species of beetles.</title>
        <authorList>
            <person name="Carlos-Shanley C."/>
        </authorList>
    </citation>
    <scope>NUCLEOTIDE SEQUENCE [LARGE SCALE GENOMIC DNA]</scope>
    <source>
        <strain evidence="3 4">S00245</strain>
    </source>
</reference>
<dbReference type="EMBL" id="JACHLR010000022">
    <property type="protein sequence ID" value="MBB4860447.1"/>
    <property type="molecule type" value="Genomic_DNA"/>
</dbReference>
<name>A0A7W7KCT3_9SPHN</name>
<accession>A0A7W7KCT3</accession>
<organism evidence="3 4">
    <name type="scientific">Novosphingobium chloroacetimidivorans</name>
    <dbReference type="NCBI Taxonomy" id="1428314"/>
    <lineage>
        <taxon>Bacteria</taxon>
        <taxon>Pseudomonadati</taxon>
        <taxon>Pseudomonadota</taxon>
        <taxon>Alphaproteobacteria</taxon>
        <taxon>Sphingomonadales</taxon>
        <taxon>Sphingomonadaceae</taxon>
        <taxon>Novosphingobium</taxon>
    </lineage>
</organism>
<keyword evidence="1" id="KW-1133">Transmembrane helix</keyword>
<sequence length="227" mass="24489">MKQASYLSEADHRRISEAVAHAEGSTAGEVVTVLADRSDGYSDVALAWAALVALVSLVALAIAPGFYIGMAEWFSGGWVHDWTPRELFTLAAIVATLKFAAMVLLQLIPALRFFLIPGPIKAKRVHDRALRAFRVGAEQRTSGRTGILIYLSMREHRAEILADAAIASKVEAEVWADALEALLSEVRRGDVAGGICAAVDRVGAVLASHLPRLPDDVNELPDRLIEV</sequence>
<evidence type="ECO:0000313" key="4">
    <source>
        <dbReference type="Proteomes" id="UP000555448"/>
    </source>
</evidence>
<evidence type="ECO:0000256" key="1">
    <source>
        <dbReference type="SAM" id="Phobius"/>
    </source>
</evidence>
<comment type="caution">
    <text evidence="3">The sequence shown here is derived from an EMBL/GenBank/DDBJ whole genome shotgun (WGS) entry which is preliminary data.</text>
</comment>
<dbReference type="Proteomes" id="UP000555448">
    <property type="component" value="Unassembled WGS sequence"/>
</dbReference>
<gene>
    <name evidence="3" type="ORF">HNO88_003790</name>
</gene>
<dbReference type="PANTHER" id="PTHR30373">
    <property type="entry name" value="UPF0603 PROTEIN YGCG"/>
    <property type="match status" value="1"/>
</dbReference>
<feature type="transmembrane region" description="Helical" evidence="1">
    <location>
        <begin position="45"/>
        <end position="67"/>
    </location>
</feature>
<feature type="domain" description="TPM" evidence="2">
    <location>
        <begin position="127"/>
        <end position="204"/>
    </location>
</feature>
<evidence type="ECO:0000313" key="3">
    <source>
        <dbReference type="EMBL" id="MBB4860447.1"/>
    </source>
</evidence>
<dbReference type="Gene3D" id="3.10.310.50">
    <property type="match status" value="1"/>
</dbReference>
<dbReference type="PANTHER" id="PTHR30373:SF8">
    <property type="entry name" value="BLL7265 PROTEIN"/>
    <property type="match status" value="1"/>
</dbReference>
<dbReference type="RefSeq" id="WP_184249232.1">
    <property type="nucleotide sequence ID" value="NZ_JACHLR010000022.1"/>
</dbReference>
<protein>
    <submittedName>
        <fullName evidence="3">Putative membrane protein</fullName>
    </submittedName>
</protein>
<keyword evidence="4" id="KW-1185">Reference proteome</keyword>
<dbReference type="Pfam" id="PF04536">
    <property type="entry name" value="TPM_phosphatase"/>
    <property type="match status" value="1"/>
</dbReference>
<feature type="transmembrane region" description="Helical" evidence="1">
    <location>
        <begin position="87"/>
        <end position="115"/>
    </location>
</feature>
<evidence type="ECO:0000259" key="2">
    <source>
        <dbReference type="Pfam" id="PF04536"/>
    </source>
</evidence>
<dbReference type="AlphaFoldDB" id="A0A7W7KCT3"/>
<dbReference type="InterPro" id="IPR007621">
    <property type="entry name" value="TPM_dom"/>
</dbReference>
<keyword evidence="1" id="KW-0812">Transmembrane</keyword>